<dbReference type="PRINTS" id="PR01415">
    <property type="entry name" value="ANKYRIN"/>
</dbReference>
<organism evidence="5 6">
    <name type="scientific">Pseudoneurospora amorphoporcata</name>
    <dbReference type="NCBI Taxonomy" id="241081"/>
    <lineage>
        <taxon>Eukaryota</taxon>
        <taxon>Fungi</taxon>
        <taxon>Dikarya</taxon>
        <taxon>Ascomycota</taxon>
        <taxon>Pezizomycotina</taxon>
        <taxon>Sordariomycetes</taxon>
        <taxon>Sordariomycetidae</taxon>
        <taxon>Sordariales</taxon>
        <taxon>Sordariaceae</taxon>
        <taxon>Pseudoneurospora</taxon>
    </lineage>
</organism>
<dbReference type="SUPFAM" id="SSF48403">
    <property type="entry name" value="Ankyrin repeat"/>
    <property type="match status" value="1"/>
</dbReference>
<comment type="caution">
    <text evidence="5">The sequence shown here is derived from an EMBL/GenBank/DDBJ whole genome shotgun (WGS) entry which is preliminary data.</text>
</comment>
<evidence type="ECO:0000256" key="2">
    <source>
        <dbReference type="ARBA" id="ARBA00023043"/>
    </source>
</evidence>
<evidence type="ECO:0000313" key="5">
    <source>
        <dbReference type="EMBL" id="KAK3947434.1"/>
    </source>
</evidence>
<evidence type="ECO:0000256" key="1">
    <source>
        <dbReference type="ARBA" id="ARBA00022737"/>
    </source>
</evidence>
<gene>
    <name evidence="5" type="ORF">QBC32DRAFT_85531</name>
</gene>
<dbReference type="PROSITE" id="PS50297">
    <property type="entry name" value="ANK_REP_REGION"/>
    <property type="match status" value="4"/>
</dbReference>
<feature type="repeat" description="ANK" evidence="3">
    <location>
        <begin position="356"/>
        <end position="396"/>
    </location>
</feature>
<dbReference type="GO" id="GO:0004842">
    <property type="term" value="F:ubiquitin-protein transferase activity"/>
    <property type="evidence" value="ECO:0007669"/>
    <property type="project" value="TreeGrafter"/>
</dbReference>
<dbReference type="PROSITE" id="PS50088">
    <property type="entry name" value="ANK_REPEAT"/>
    <property type="match status" value="5"/>
</dbReference>
<dbReference type="EMBL" id="MU859350">
    <property type="protein sequence ID" value="KAK3947434.1"/>
    <property type="molecule type" value="Genomic_DNA"/>
</dbReference>
<protein>
    <submittedName>
        <fullName evidence="5">Ankyrin</fullName>
    </submittedName>
</protein>
<keyword evidence="1" id="KW-0677">Repeat</keyword>
<dbReference type="GO" id="GO:0085020">
    <property type="term" value="P:protein K6-linked ubiquitination"/>
    <property type="evidence" value="ECO:0007669"/>
    <property type="project" value="TreeGrafter"/>
</dbReference>
<dbReference type="InterPro" id="IPR002110">
    <property type="entry name" value="Ankyrin_rpt"/>
</dbReference>
<evidence type="ECO:0000313" key="6">
    <source>
        <dbReference type="Proteomes" id="UP001303222"/>
    </source>
</evidence>
<keyword evidence="2 3" id="KW-0040">ANK repeat</keyword>
<feature type="repeat" description="ANK" evidence="3">
    <location>
        <begin position="210"/>
        <end position="242"/>
    </location>
</feature>
<dbReference type="AlphaFoldDB" id="A0AAN6SBE2"/>
<reference evidence="5" key="2">
    <citation type="submission" date="2023-06" db="EMBL/GenBank/DDBJ databases">
        <authorList>
            <consortium name="Lawrence Berkeley National Laboratory"/>
            <person name="Mondo S.J."/>
            <person name="Hensen N."/>
            <person name="Bonometti L."/>
            <person name="Westerberg I."/>
            <person name="Brannstrom I.O."/>
            <person name="Guillou S."/>
            <person name="Cros-Aarteil S."/>
            <person name="Calhoun S."/>
            <person name="Haridas S."/>
            <person name="Kuo A."/>
            <person name="Pangilinan J."/>
            <person name="Riley R."/>
            <person name="Labutti K."/>
            <person name="Andreopoulos B."/>
            <person name="Lipzen A."/>
            <person name="Chen C."/>
            <person name="Yanf M."/>
            <person name="Daum C."/>
            <person name="Ng V."/>
            <person name="Clum A."/>
            <person name="Steindorff A."/>
            <person name="Ohm R."/>
            <person name="Martin F."/>
            <person name="Silar P."/>
            <person name="Natvig D."/>
            <person name="Lalanne C."/>
            <person name="Gautier V."/>
            <person name="Ament-Velasquez S.L."/>
            <person name="Kruys A."/>
            <person name="Hutchinson M.I."/>
            <person name="Powell A.J."/>
            <person name="Barry K."/>
            <person name="Miller A.N."/>
            <person name="Grigoriev I.V."/>
            <person name="Debuchy R."/>
            <person name="Gladieux P."/>
            <person name="Thoren M.H."/>
            <person name="Johannesson H."/>
        </authorList>
    </citation>
    <scope>NUCLEOTIDE SEQUENCE</scope>
    <source>
        <strain evidence="5">CBS 626.80</strain>
    </source>
</reference>
<feature type="region of interest" description="Disordered" evidence="4">
    <location>
        <begin position="108"/>
        <end position="135"/>
    </location>
</feature>
<feature type="repeat" description="ANK" evidence="3">
    <location>
        <begin position="397"/>
        <end position="429"/>
    </location>
</feature>
<name>A0AAN6SBE2_9PEZI</name>
<feature type="repeat" description="ANK" evidence="3">
    <location>
        <begin position="276"/>
        <end position="308"/>
    </location>
</feature>
<keyword evidence="6" id="KW-1185">Reference proteome</keyword>
<proteinExistence type="predicted"/>
<dbReference type="Proteomes" id="UP001303222">
    <property type="component" value="Unassembled WGS sequence"/>
</dbReference>
<dbReference type="PANTHER" id="PTHR24171">
    <property type="entry name" value="ANKYRIN REPEAT DOMAIN-CONTAINING PROTEIN 39-RELATED"/>
    <property type="match status" value="1"/>
</dbReference>
<evidence type="ECO:0000256" key="4">
    <source>
        <dbReference type="SAM" id="MobiDB-lite"/>
    </source>
</evidence>
<sequence length="494" mass="54339">MARSRYASATYTNNGDGTQIMHDGHGCQNITESGIINNFQYINNGPIFVNLPPNFPFADQGVGPNIDTSLITEPRQHRTTGQMRGVRRASSIETPRLLRRLRSYIDRSPTRLSPNHADEHAHATLSGPRSQPQRRPYYEPLIQTAAFLIYWLPGPSWQDPQGRNSVHDAVQRQYHFALPFLLEFLEDPLLALSLGSIDIPALLNTRDLIEQRTPAHYAALLGDRHSLKLLVDKGADVEVADKHGNTVLHIAAQKGWADVVKLLLENGAKIDERDREGYTPLHLAAAHGRQEAVELLLDAGAKRDVKEGFLEKTALHSAVENKHLSTVRALVRGLGYEAAAWDRDRDRALVDDKDCQKRTALHLACRIQGGPADLRMASDMVHILIEAGAKLDVKDAEGRTALMYAAQRANLAAVKCLVRKGADVGVKDGRHEGPGGRDRTARDYATDFEPRGRDWEEVVRFLSRGSGGSHGLGGGWMDSEGLLGGLCTAAQTDG</sequence>
<feature type="repeat" description="ANK" evidence="3">
    <location>
        <begin position="243"/>
        <end position="275"/>
    </location>
</feature>
<accession>A0AAN6SBE2</accession>
<dbReference type="Gene3D" id="1.25.40.20">
    <property type="entry name" value="Ankyrin repeat-containing domain"/>
    <property type="match status" value="2"/>
</dbReference>
<dbReference type="SMART" id="SM00248">
    <property type="entry name" value="ANK"/>
    <property type="match status" value="7"/>
</dbReference>
<dbReference type="InterPro" id="IPR036770">
    <property type="entry name" value="Ankyrin_rpt-contain_sf"/>
</dbReference>
<reference evidence="5" key="1">
    <citation type="journal article" date="2023" name="Mol. Phylogenet. Evol.">
        <title>Genome-scale phylogeny and comparative genomics of the fungal order Sordariales.</title>
        <authorList>
            <person name="Hensen N."/>
            <person name="Bonometti L."/>
            <person name="Westerberg I."/>
            <person name="Brannstrom I.O."/>
            <person name="Guillou S."/>
            <person name="Cros-Aarteil S."/>
            <person name="Calhoun S."/>
            <person name="Haridas S."/>
            <person name="Kuo A."/>
            <person name="Mondo S."/>
            <person name="Pangilinan J."/>
            <person name="Riley R."/>
            <person name="LaButti K."/>
            <person name="Andreopoulos B."/>
            <person name="Lipzen A."/>
            <person name="Chen C."/>
            <person name="Yan M."/>
            <person name="Daum C."/>
            <person name="Ng V."/>
            <person name="Clum A."/>
            <person name="Steindorff A."/>
            <person name="Ohm R.A."/>
            <person name="Martin F."/>
            <person name="Silar P."/>
            <person name="Natvig D.O."/>
            <person name="Lalanne C."/>
            <person name="Gautier V."/>
            <person name="Ament-Velasquez S.L."/>
            <person name="Kruys A."/>
            <person name="Hutchinson M.I."/>
            <person name="Powell A.J."/>
            <person name="Barry K."/>
            <person name="Miller A.N."/>
            <person name="Grigoriev I.V."/>
            <person name="Debuchy R."/>
            <person name="Gladieux P."/>
            <person name="Hiltunen Thoren M."/>
            <person name="Johannesson H."/>
        </authorList>
    </citation>
    <scope>NUCLEOTIDE SEQUENCE</scope>
    <source>
        <strain evidence="5">CBS 626.80</strain>
    </source>
</reference>
<evidence type="ECO:0000256" key="3">
    <source>
        <dbReference type="PROSITE-ProRule" id="PRU00023"/>
    </source>
</evidence>
<dbReference type="Pfam" id="PF12796">
    <property type="entry name" value="Ank_2"/>
    <property type="match status" value="2"/>
</dbReference>